<dbReference type="OrthoDB" id="9803736at2"/>
<dbReference type="AlphaFoldDB" id="N2A6G0"/>
<evidence type="ECO:0000259" key="1">
    <source>
        <dbReference type="Pfam" id="PF14338"/>
    </source>
</evidence>
<evidence type="ECO:0000313" key="3">
    <source>
        <dbReference type="Proteomes" id="UP000012589"/>
    </source>
</evidence>
<accession>N2A6G0</accession>
<dbReference type="EMBL" id="AQFT01000157">
    <property type="protein sequence ID" value="EMZ19954.1"/>
    <property type="molecule type" value="Genomic_DNA"/>
</dbReference>
<proteinExistence type="predicted"/>
<protein>
    <recommendedName>
        <fullName evidence="1">Restriction system protein Mrr-like N-terminal domain-containing protein</fullName>
    </recommendedName>
</protein>
<gene>
    <name evidence="2" type="ORF">C823_05246</name>
</gene>
<dbReference type="Proteomes" id="UP000012589">
    <property type="component" value="Unassembled WGS sequence"/>
</dbReference>
<comment type="caution">
    <text evidence="2">The sequence shown here is derived from an EMBL/GenBank/DDBJ whole genome shotgun (WGS) entry which is preliminary data.</text>
</comment>
<feature type="domain" description="Restriction system protein Mrr-like N-terminal" evidence="1">
    <location>
        <begin position="16"/>
        <end position="87"/>
    </location>
</feature>
<reference evidence="2 3" key="1">
    <citation type="journal article" date="2014" name="Genome Announc.">
        <title>Draft genome sequences of the altered schaedler flora, a defined bacterial community from gnotobiotic mice.</title>
        <authorList>
            <person name="Wannemuehler M.J."/>
            <person name="Overstreet A.M."/>
            <person name="Ward D.V."/>
            <person name="Phillips G.J."/>
        </authorList>
    </citation>
    <scope>NUCLEOTIDE SEQUENCE [LARGE SCALE GENOMIC DNA]</scope>
    <source>
        <strain evidence="2 3">ASF492</strain>
    </source>
</reference>
<dbReference type="eggNOG" id="COG1715">
    <property type="taxonomic scope" value="Bacteria"/>
</dbReference>
<organism evidence="2 3">
    <name type="scientific">Eubacterium plexicaudatum ASF492</name>
    <dbReference type="NCBI Taxonomy" id="1235802"/>
    <lineage>
        <taxon>Bacteria</taxon>
        <taxon>Bacillati</taxon>
        <taxon>Bacillota</taxon>
        <taxon>Clostridia</taxon>
        <taxon>Eubacteriales</taxon>
        <taxon>Eubacteriaceae</taxon>
        <taxon>Eubacterium</taxon>
    </lineage>
</organism>
<dbReference type="InterPro" id="IPR025745">
    <property type="entry name" value="Mrr-like_N_dom"/>
</dbReference>
<dbReference type="STRING" id="1235802.C823_05246"/>
<sequence>MKKMYFPSNGMLEEAVIKSLELLGGTATTKQINQKVIEVLELPDEVVQLEDESGLGTKLNYRLRWARTNLKSKGKIKNVSKGTWCLS</sequence>
<dbReference type="Pfam" id="PF14338">
    <property type="entry name" value="Mrr_N"/>
    <property type="match status" value="1"/>
</dbReference>
<keyword evidence="3" id="KW-1185">Reference proteome</keyword>
<name>N2A6G0_9FIRM</name>
<evidence type="ECO:0000313" key="2">
    <source>
        <dbReference type="EMBL" id="EMZ19954.1"/>
    </source>
</evidence>
<dbReference type="HOGENOM" id="CLU_2478724_0_0_9"/>